<dbReference type="Pfam" id="PF00005">
    <property type="entry name" value="ABC_tran"/>
    <property type="match status" value="1"/>
</dbReference>
<dbReference type="HOGENOM" id="CLU_000604_1_1_5"/>
<dbReference type="PANTHER" id="PTHR43875">
    <property type="entry name" value="MALTODEXTRIN IMPORT ATP-BINDING PROTEIN MSMX"/>
    <property type="match status" value="1"/>
</dbReference>
<protein>
    <submittedName>
        <fullName evidence="10">Sugar ABC transporter ATP-binding protein</fullName>
    </submittedName>
</protein>
<keyword evidence="5" id="KW-0997">Cell inner membrane</keyword>
<dbReference type="InterPro" id="IPR012340">
    <property type="entry name" value="NA-bd_OB-fold"/>
</dbReference>
<dbReference type="GO" id="GO:0055052">
    <property type="term" value="C:ATP-binding cassette (ABC) transporter complex, substrate-binding subunit-containing"/>
    <property type="evidence" value="ECO:0007669"/>
    <property type="project" value="TreeGrafter"/>
</dbReference>
<dbReference type="FunFam" id="3.40.50.300:FF:000042">
    <property type="entry name" value="Maltose/maltodextrin ABC transporter, ATP-binding protein"/>
    <property type="match status" value="1"/>
</dbReference>
<keyword evidence="8" id="KW-0472">Membrane</keyword>
<dbReference type="Gene3D" id="3.40.50.300">
    <property type="entry name" value="P-loop containing nucleotide triphosphate hydrolases"/>
    <property type="match status" value="1"/>
</dbReference>
<dbReference type="InterPro" id="IPR040582">
    <property type="entry name" value="OB_MalK-like"/>
</dbReference>
<gene>
    <name evidence="10" type="ORF">RGR602_PC02368</name>
</gene>
<dbReference type="InterPro" id="IPR003439">
    <property type="entry name" value="ABC_transporter-like_ATP-bd"/>
</dbReference>
<keyword evidence="7 10" id="KW-0067">ATP-binding</keyword>
<dbReference type="PROSITE" id="PS00211">
    <property type="entry name" value="ABC_TRANSPORTER_1"/>
    <property type="match status" value="1"/>
</dbReference>
<evidence type="ECO:0000256" key="6">
    <source>
        <dbReference type="ARBA" id="ARBA00022741"/>
    </source>
</evidence>
<feature type="domain" description="ABC transporter" evidence="9">
    <location>
        <begin position="4"/>
        <end position="234"/>
    </location>
</feature>
<organism evidence="10 11">
    <name type="scientific">Rhizobium gallicum bv. gallicum R602sp</name>
    <dbReference type="NCBI Taxonomy" id="1041138"/>
    <lineage>
        <taxon>Bacteria</taxon>
        <taxon>Pseudomonadati</taxon>
        <taxon>Pseudomonadota</taxon>
        <taxon>Alphaproteobacteria</taxon>
        <taxon>Hyphomicrobiales</taxon>
        <taxon>Rhizobiaceae</taxon>
        <taxon>Rhizobium/Agrobacterium group</taxon>
        <taxon>Rhizobium</taxon>
    </lineage>
</organism>
<evidence type="ECO:0000313" key="11">
    <source>
        <dbReference type="Proteomes" id="UP000031368"/>
    </source>
</evidence>
<dbReference type="SMART" id="SM00382">
    <property type="entry name" value="AAA"/>
    <property type="match status" value="1"/>
</dbReference>
<dbReference type="SUPFAM" id="SSF52540">
    <property type="entry name" value="P-loop containing nucleoside triphosphate hydrolases"/>
    <property type="match status" value="1"/>
</dbReference>
<dbReference type="InterPro" id="IPR017871">
    <property type="entry name" value="ABC_transporter-like_CS"/>
</dbReference>
<dbReference type="Proteomes" id="UP000031368">
    <property type="component" value="Plasmid pRgalR602c"/>
</dbReference>
<keyword evidence="11" id="KW-1185">Reference proteome</keyword>
<dbReference type="InterPro" id="IPR047641">
    <property type="entry name" value="ABC_transpr_MalK/UgpC-like"/>
</dbReference>
<dbReference type="PANTHER" id="PTHR43875:SF3">
    <property type="entry name" value="MALTOSE_MALTODEXTRIN IMPORT ATP-BINDING PROTEIN MALK"/>
    <property type="match status" value="1"/>
</dbReference>
<dbReference type="RefSeq" id="WP_040116373.1">
    <property type="nucleotide sequence ID" value="NZ_CP006880.1"/>
</dbReference>
<dbReference type="EMBL" id="CP006880">
    <property type="protein sequence ID" value="AJD46387.1"/>
    <property type="molecule type" value="Genomic_DNA"/>
</dbReference>
<dbReference type="GO" id="GO:0005524">
    <property type="term" value="F:ATP binding"/>
    <property type="evidence" value="ECO:0007669"/>
    <property type="project" value="UniProtKB-KW"/>
</dbReference>
<dbReference type="PROSITE" id="PS50893">
    <property type="entry name" value="ABC_TRANSPORTER_2"/>
    <property type="match status" value="1"/>
</dbReference>
<comment type="subcellular location">
    <subcellularLocation>
        <location evidence="1">Cell inner membrane</location>
        <topology evidence="1">Peripheral membrane protein</topology>
    </subcellularLocation>
</comment>
<accession>A0A0B4XJ30</accession>
<evidence type="ECO:0000256" key="2">
    <source>
        <dbReference type="ARBA" id="ARBA00005417"/>
    </source>
</evidence>
<dbReference type="Gene3D" id="2.40.50.140">
    <property type="entry name" value="Nucleic acid-binding proteins"/>
    <property type="match status" value="1"/>
</dbReference>
<evidence type="ECO:0000256" key="7">
    <source>
        <dbReference type="ARBA" id="ARBA00022840"/>
    </source>
</evidence>
<dbReference type="GO" id="GO:0015423">
    <property type="term" value="F:ABC-type maltose transporter activity"/>
    <property type="evidence" value="ECO:0007669"/>
    <property type="project" value="TreeGrafter"/>
</dbReference>
<dbReference type="Pfam" id="PF17912">
    <property type="entry name" value="OB_MalK"/>
    <property type="match status" value="1"/>
</dbReference>
<geneLocation type="plasmid" evidence="10 11">
    <name>pRgalR602c</name>
</geneLocation>
<comment type="similarity">
    <text evidence="2">Belongs to the ABC transporter superfamily.</text>
</comment>
<evidence type="ECO:0000313" key="10">
    <source>
        <dbReference type="EMBL" id="AJD46387.1"/>
    </source>
</evidence>
<dbReference type="InterPro" id="IPR003593">
    <property type="entry name" value="AAA+_ATPase"/>
</dbReference>
<dbReference type="GO" id="GO:1990060">
    <property type="term" value="C:maltose transport complex"/>
    <property type="evidence" value="ECO:0007669"/>
    <property type="project" value="TreeGrafter"/>
</dbReference>
<evidence type="ECO:0000256" key="5">
    <source>
        <dbReference type="ARBA" id="ARBA00022519"/>
    </source>
</evidence>
<sequence>MANLVLENVNKSFGTLQVIPDINLDIADGEFVVFVGPSGCGKSTLLRMIAGLEEATGGDIRINGESVIDTPAADRGVAMVFQSYALYPHMTVRQNLSFGLENIRMPKDEIDRRVEAAGKLLQIDTLLDRRPRQLSGGQRQRVAIGRAITRDPKIFLFDEPLSNLDAELRVLMRVEITKLHERLGNTMIYVTHDQIEAMTMADKIVVLRKGVIEQVGAPLDLYNRPHNTFVAGFIGSPRMNLIEGTIGTSTNGTLAFECAGLPALELPLEVGLAAGRKATLGVRPEDFLVGESGWPAEVAVAEQHGANSYLHCTLPNGEPILVHQQGQSRVARGDILNIAPRSGHWHLFDETGLRIKTD</sequence>
<dbReference type="CDD" id="cd03301">
    <property type="entry name" value="ABC_MalK_N"/>
    <property type="match status" value="1"/>
</dbReference>
<dbReference type="InterPro" id="IPR008995">
    <property type="entry name" value="Mo/tungstate-bd_C_term_dom"/>
</dbReference>
<dbReference type="NCBIfam" id="NF008653">
    <property type="entry name" value="PRK11650.1"/>
    <property type="match status" value="1"/>
</dbReference>
<keyword evidence="3" id="KW-0813">Transport</keyword>
<evidence type="ECO:0000256" key="8">
    <source>
        <dbReference type="ARBA" id="ARBA00023136"/>
    </source>
</evidence>
<evidence type="ECO:0000256" key="3">
    <source>
        <dbReference type="ARBA" id="ARBA00022448"/>
    </source>
</evidence>
<proteinExistence type="inferred from homology"/>
<keyword evidence="6" id="KW-0547">Nucleotide-binding</keyword>
<evidence type="ECO:0000256" key="1">
    <source>
        <dbReference type="ARBA" id="ARBA00004417"/>
    </source>
</evidence>
<dbReference type="SUPFAM" id="SSF50331">
    <property type="entry name" value="MOP-like"/>
    <property type="match status" value="1"/>
</dbReference>
<evidence type="ECO:0000256" key="4">
    <source>
        <dbReference type="ARBA" id="ARBA00022475"/>
    </source>
</evidence>
<dbReference type="GO" id="GO:0016887">
    <property type="term" value="F:ATP hydrolysis activity"/>
    <property type="evidence" value="ECO:0007669"/>
    <property type="project" value="InterPro"/>
</dbReference>
<dbReference type="InterPro" id="IPR015855">
    <property type="entry name" value="ABC_transpr_MalK-like"/>
</dbReference>
<dbReference type="InterPro" id="IPR027417">
    <property type="entry name" value="P-loop_NTPase"/>
</dbReference>
<reference evidence="10 11" key="1">
    <citation type="submission" date="2013-11" db="EMBL/GenBank/DDBJ databases">
        <title>Complete genome sequence of Rhizobium gallicum bv. gallicum R602.</title>
        <authorList>
            <person name="Bustos P."/>
            <person name="Santamaria R.I."/>
            <person name="Lozano L."/>
            <person name="Acosta J.L."/>
            <person name="Ormeno-Orrillo E."/>
            <person name="Rogel M.A."/>
            <person name="Romero D."/>
            <person name="Cevallos M.A."/>
            <person name="Martinez-Romero E."/>
            <person name="Gonzalez V."/>
        </authorList>
    </citation>
    <scope>NUCLEOTIDE SEQUENCE [LARGE SCALE GENOMIC DNA]</scope>
    <source>
        <strain evidence="10 11">R602</strain>
        <plasmid evidence="10 11">pRgalR602c</plasmid>
    </source>
</reference>
<dbReference type="AlphaFoldDB" id="A0A0B4XJ30"/>
<dbReference type="KEGG" id="rga:RGR602_PC02368"/>
<keyword evidence="4" id="KW-1003">Cell membrane</keyword>
<keyword evidence="10" id="KW-0614">Plasmid</keyword>
<evidence type="ECO:0000259" key="9">
    <source>
        <dbReference type="PROSITE" id="PS50893"/>
    </source>
</evidence>
<dbReference type="Gene3D" id="2.40.50.100">
    <property type="match status" value="1"/>
</dbReference>
<name>A0A0B4XJ30_9HYPH</name>